<keyword evidence="11 15" id="KW-0482">Metalloprotease</keyword>
<keyword evidence="12 13" id="KW-0472">Membrane</keyword>
<dbReference type="InterPro" id="IPR044537">
    <property type="entry name" value="Rip2-like"/>
</dbReference>
<dbReference type="InterPro" id="IPR052348">
    <property type="entry name" value="Metallopeptidase_M50B"/>
</dbReference>
<evidence type="ECO:0000256" key="11">
    <source>
        <dbReference type="ARBA" id="ARBA00023049"/>
    </source>
</evidence>
<evidence type="ECO:0000256" key="12">
    <source>
        <dbReference type="ARBA" id="ARBA00023136"/>
    </source>
</evidence>
<evidence type="ECO:0000256" key="5">
    <source>
        <dbReference type="ARBA" id="ARBA00022670"/>
    </source>
</evidence>
<feature type="transmembrane region" description="Helical" evidence="13">
    <location>
        <begin position="178"/>
        <end position="196"/>
    </location>
</feature>
<organism evidence="15">
    <name type="scientific">hydrothermal vent metagenome</name>
    <dbReference type="NCBI Taxonomy" id="652676"/>
    <lineage>
        <taxon>unclassified sequences</taxon>
        <taxon>metagenomes</taxon>
        <taxon>ecological metagenomes</taxon>
    </lineage>
</organism>
<evidence type="ECO:0000256" key="9">
    <source>
        <dbReference type="ARBA" id="ARBA00022833"/>
    </source>
</evidence>
<proteinExistence type="inferred from homology"/>
<evidence type="ECO:0000259" key="14">
    <source>
        <dbReference type="Pfam" id="PF02163"/>
    </source>
</evidence>
<protein>
    <submittedName>
        <fullName evidence="15">FIG004556: membrane metalloprotease</fullName>
    </submittedName>
</protein>
<dbReference type="Pfam" id="PF02163">
    <property type="entry name" value="Peptidase_M50"/>
    <property type="match status" value="1"/>
</dbReference>
<feature type="domain" description="Peptidase M50" evidence="14">
    <location>
        <begin position="123"/>
        <end position="187"/>
    </location>
</feature>
<keyword evidence="6 13" id="KW-0812">Transmembrane</keyword>
<keyword evidence="4" id="KW-1003">Cell membrane</keyword>
<evidence type="ECO:0000256" key="3">
    <source>
        <dbReference type="ARBA" id="ARBA00007931"/>
    </source>
</evidence>
<dbReference type="EMBL" id="UOFH01000208">
    <property type="protein sequence ID" value="VAW62173.1"/>
    <property type="molecule type" value="Genomic_DNA"/>
</dbReference>
<evidence type="ECO:0000256" key="7">
    <source>
        <dbReference type="ARBA" id="ARBA00022723"/>
    </source>
</evidence>
<dbReference type="PANTHER" id="PTHR35864">
    <property type="entry name" value="ZINC METALLOPROTEASE MJ0611-RELATED"/>
    <property type="match status" value="1"/>
</dbReference>
<accession>A0A3B0XCX7</accession>
<keyword evidence="5 15" id="KW-0645">Protease</keyword>
<dbReference type="GO" id="GO:0008237">
    <property type="term" value="F:metallopeptidase activity"/>
    <property type="evidence" value="ECO:0007669"/>
    <property type="project" value="UniProtKB-KW"/>
</dbReference>
<evidence type="ECO:0000256" key="8">
    <source>
        <dbReference type="ARBA" id="ARBA00022801"/>
    </source>
</evidence>
<dbReference type="InterPro" id="IPR008915">
    <property type="entry name" value="Peptidase_M50"/>
</dbReference>
<keyword evidence="8" id="KW-0378">Hydrolase</keyword>
<gene>
    <name evidence="15" type="ORF">MNBD_GAMMA08-1618</name>
</gene>
<name>A0A3B0XCX7_9ZZZZ</name>
<evidence type="ECO:0000256" key="6">
    <source>
        <dbReference type="ARBA" id="ARBA00022692"/>
    </source>
</evidence>
<evidence type="ECO:0000256" key="13">
    <source>
        <dbReference type="SAM" id="Phobius"/>
    </source>
</evidence>
<comment type="similarity">
    <text evidence="3">Belongs to the peptidase M50B family.</text>
</comment>
<evidence type="ECO:0000256" key="2">
    <source>
        <dbReference type="ARBA" id="ARBA00004651"/>
    </source>
</evidence>
<evidence type="ECO:0000313" key="15">
    <source>
        <dbReference type="EMBL" id="VAW62173.1"/>
    </source>
</evidence>
<keyword evidence="7" id="KW-0479">Metal-binding</keyword>
<feature type="transmembrane region" description="Helical" evidence="13">
    <location>
        <begin position="92"/>
        <end position="117"/>
    </location>
</feature>
<feature type="transmembrane region" description="Helical" evidence="13">
    <location>
        <begin position="129"/>
        <end position="149"/>
    </location>
</feature>
<dbReference type="AlphaFoldDB" id="A0A3B0XCX7"/>
<comment type="subcellular location">
    <subcellularLocation>
        <location evidence="2">Cell membrane</location>
        <topology evidence="2">Multi-pass membrane protein</topology>
    </subcellularLocation>
</comment>
<comment type="cofactor">
    <cofactor evidence="1">
        <name>Zn(2+)</name>
        <dbReference type="ChEBI" id="CHEBI:29105"/>
    </cofactor>
</comment>
<evidence type="ECO:0000256" key="4">
    <source>
        <dbReference type="ARBA" id="ARBA00022475"/>
    </source>
</evidence>
<dbReference type="GO" id="GO:0006508">
    <property type="term" value="P:proteolysis"/>
    <property type="evidence" value="ECO:0007669"/>
    <property type="project" value="UniProtKB-KW"/>
</dbReference>
<feature type="transmembrane region" description="Helical" evidence="13">
    <location>
        <begin position="50"/>
        <end position="71"/>
    </location>
</feature>
<sequence length="214" mass="23500">MEMAYKILLALLPVISAITLHEVAHGWVALKLGDTTARDLGRITANPIKHIDPIGTVLIPIVMLVSIGMAFGYAKPVPVNVRNFAHPQKDMALVALAGPVSNFVMAFFWMFILFVAYKVMSHGALANGIQYMAGIGVIINIVLMVINLLPMLPLDGGRVVMGILPFKWAVMFVKTERFGFFIIILLLFTGVLDKILMPMVKMVQSNLFSLFGLS</sequence>
<keyword evidence="10 13" id="KW-1133">Transmembrane helix</keyword>
<keyword evidence="9" id="KW-0862">Zinc</keyword>
<dbReference type="CDD" id="cd06158">
    <property type="entry name" value="S2P-M50_like_1"/>
    <property type="match status" value="1"/>
</dbReference>
<dbReference type="GO" id="GO:0046872">
    <property type="term" value="F:metal ion binding"/>
    <property type="evidence" value="ECO:0007669"/>
    <property type="project" value="UniProtKB-KW"/>
</dbReference>
<dbReference type="GO" id="GO:0005886">
    <property type="term" value="C:plasma membrane"/>
    <property type="evidence" value="ECO:0007669"/>
    <property type="project" value="UniProtKB-SubCell"/>
</dbReference>
<evidence type="ECO:0000256" key="1">
    <source>
        <dbReference type="ARBA" id="ARBA00001947"/>
    </source>
</evidence>
<evidence type="ECO:0000256" key="10">
    <source>
        <dbReference type="ARBA" id="ARBA00022989"/>
    </source>
</evidence>
<reference evidence="15" key="1">
    <citation type="submission" date="2018-06" db="EMBL/GenBank/DDBJ databases">
        <authorList>
            <person name="Zhirakovskaya E."/>
        </authorList>
    </citation>
    <scope>NUCLEOTIDE SEQUENCE</scope>
</reference>
<dbReference type="PANTHER" id="PTHR35864:SF1">
    <property type="entry name" value="ZINC METALLOPROTEASE YWHC-RELATED"/>
    <property type="match status" value="1"/>
</dbReference>